<dbReference type="GO" id="GO:0016787">
    <property type="term" value="F:hydrolase activity"/>
    <property type="evidence" value="ECO:0007669"/>
    <property type="project" value="UniProtKB-KW"/>
</dbReference>
<organism evidence="6 7">
    <name type="scientific">Rhododendron griersonianum</name>
    <dbReference type="NCBI Taxonomy" id="479676"/>
    <lineage>
        <taxon>Eukaryota</taxon>
        <taxon>Viridiplantae</taxon>
        <taxon>Streptophyta</taxon>
        <taxon>Embryophyta</taxon>
        <taxon>Tracheophyta</taxon>
        <taxon>Spermatophyta</taxon>
        <taxon>Magnoliopsida</taxon>
        <taxon>eudicotyledons</taxon>
        <taxon>Gunneridae</taxon>
        <taxon>Pentapetalae</taxon>
        <taxon>asterids</taxon>
        <taxon>Ericales</taxon>
        <taxon>Ericaceae</taxon>
        <taxon>Ericoideae</taxon>
        <taxon>Rhodoreae</taxon>
        <taxon>Rhododendron</taxon>
    </lineage>
</organism>
<feature type="domain" description="SNF2 N-terminal" evidence="5">
    <location>
        <begin position="95"/>
        <end position="162"/>
    </location>
</feature>
<keyword evidence="4" id="KW-0067">ATP-binding</keyword>
<dbReference type="InterPro" id="IPR050628">
    <property type="entry name" value="SNF2_RAD54_helicase_TF"/>
</dbReference>
<dbReference type="Proteomes" id="UP000823749">
    <property type="component" value="Chromosome 13"/>
</dbReference>
<dbReference type="EMBL" id="JACTNZ010000013">
    <property type="protein sequence ID" value="KAG5515940.1"/>
    <property type="molecule type" value="Genomic_DNA"/>
</dbReference>
<accession>A0AAV6HPJ8</accession>
<dbReference type="AlphaFoldDB" id="A0AAV6HPJ8"/>
<dbReference type="GO" id="GO:0004386">
    <property type="term" value="F:helicase activity"/>
    <property type="evidence" value="ECO:0007669"/>
    <property type="project" value="UniProtKB-KW"/>
</dbReference>
<evidence type="ECO:0000313" key="7">
    <source>
        <dbReference type="Proteomes" id="UP000823749"/>
    </source>
</evidence>
<dbReference type="GO" id="GO:0006281">
    <property type="term" value="P:DNA repair"/>
    <property type="evidence" value="ECO:0007669"/>
    <property type="project" value="TreeGrafter"/>
</dbReference>
<evidence type="ECO:0000256" key="2">
    <source>
        <dbReference type="ARBA" id="ARBA00022801"/>
    </source>
</evidence>
<dbReference type="GO" id="GO:0008094">
    <property type="term" value="F:ATP-dependent activity, acting on DNA"/>
    <property type="evidence" value="ECO:0007669"/>
    <property type="project" value="TreeGrafter"/>
</dbReference>
<comment type="caution">
    <text evidence="6">The sequence shown here is derived from an EMBL/GenBank/DDBJ whole genome shotgun (WGS) entry which is preliminary data.</text>
</comment>
<evidence type="ECO:0000313" key="6">
    <source>
        <dbReference type="EMBL" id="KAG5515940.1"/>
    </source>
</evidence>
<evidence type="ECO:0000259" key="5">
    <source>
        <dbReference type="Pfam" id="PF00176"/>
    </source>
</evidence>
<name>A0AAV6HPJ8_9ERIC</name>
<keyword evidence="3" id="KW-0347">Helicase</keyword>
<dbReference type="GO" id="GO:0005524">
    <property type="term" value="F:ATP binding"/>
    <property type="evidence" value="ECO:0007669"/>
    <property type="project" value="UniProtKB-KW"/>
</dbReference>
<dbReference type="InterPro" id="IPR000330">
    <property type="entry name" value="SNF2_N"/>
</dbReference>
<protein>
    <recommendedName>
        <fullName evidence="5">SNF2 N-terminal domain-containing protein</fullName>
    </recommendedName>
</protein>
<dbReference type="GO" id="GO:0005634">
    <property type="term" value="C:nucleus"/>
    <property type="evidence" value="ECO:0007669"/>
    <property type="project" value="TreeGrafter"/>
</dbReference>
<sequence>MALYLHNLRLVHVFAQWEAFSVVQSAISLGGLQLISNEEAGFGLSEAVVVKERRSEDGRSLDDIFKLVDENVRRKGAMEAVEPLTEVIKSELFMHQKEALGWMVNRENGCELPPFWEERDGGYVNVFTNYQTDTRPQPIRGGIFADDMGLCKTLTLLSLIAFDRYGSGSVIPSSIDGGGVNVEQCEEIGEGNDGGCLGQQKGEEGE</sequence>
<reference evidence="6 7" key="1">
    <citation type="submission" date="2020-08" db="EMBL/GenBank/DDBJ databases">
        <title>Plant Genome Project.</title>
        <authorList>
            <person name="Zhang R.-G."/>
        </authorList>
    </citation>
    <scope>NUCLEOTIDE SEQUENCE [LARGE SCALE GENOMIC DNA]</scope>
    <source>
        <strain evidence="6">WSP0</strain>
        <tissue evidence="6">Leaf</tissue>
    </source>
</reference>
<dbReference type="Pfam" id="PF00176">
    <property type="entry name" value="SNF2-rel_dom"/>
    <property type="match status" value="1"/>
</dbReference>
<evidence type="ECO:0000256" key="1">
    <source>
        <dbReference type="ARBA" id="ARBA00022741"/>
    </source>
</evidence>
<dbReference type="InterPro" id="IPR038718">
    <property type="entry name" value="SNF2-like_sf"/>
</dbReference>
<evidence type="ECO:0000256" key="3">
    <source>
        <dbReference type="ARBA" id="ARBA00022806"/>
    </source>
</evidence>
<keyword evidence="1" id="KW-0547">Nucleotide-binding</keyword>
<gene>
    <name evidence="6" type="ORF">RHGRI_036842</name>
</gene>
<keyword evidence="2" id="KW-0378">Hydrolase</keyword>
<dbReference type="Gene3D" id="3.40.50.10810">
    <property type="entry name" value="Tandem AAA-ATPase domain"/>
    <property type="match status" value="1"/>
</dbReference>
<dbReference type="PANTHER" id="PTHR45626:SF17">
    <property type="entry name" value="HELICASE-LIKE TRANSCRIPTION FACTOR"/>
    <property type="match status" value="1"/>
</dbReference>
<dbReference type="PANTHER" id="PTHR45626">
    <property type="entry name" value="TRANSCRIPTION TERMINATION FACTOR 2-RELATED"/>
    <property type="match status" value="1"/>
</dbReference>
<keyword evidence="7" id="KW-1185">Reference proteome</keyword>
<evidence type="ECO:0000256" key="4">
    <source>
        <dbReference type="ARBA" id="ARBA00022840"/>
    </source>
</evidence>
<proteinExistence type="predicted"/>